<dbReference type="Pfam" id="PF25909">
    <property type="entry name" value="zf-C2H2_AHC1"/>
    <property type="match status" value="1"/>
</dbReference>
<gene>
    <name evidence="3" type="ORF">MCOR33_002829</name>
</gene>
<feature type="compositionally biased region" description="Low complexity" evidence="1">
    <location>
        <begin position="587"/>
        <end position="599"/>
    </location>
</feature>
<feature type="region of interest" description="Disordered" evidence="1">
    <location>
        <begin position="626"/>
        <end position="667"/>
    </location>
</feature>
<feature type="region of interest" description="Disordered" evidence="1">
    <location>
        <begin position="348"/>
        <end position="368"/>
    </location>
</feature>
<feature type="region of interest" description="Disordered" evidence="1">
    <location>
        <begin position="561"/>
        <end position="606"/>
    </location>
</feature>
<accession>A0ABQ8NT66</accession>
<evidence type="ECO:0000259" key="2">
    <source>
        <dbReference type="Pfam" id="PF25909"/>
    </source>
</evidence>
<name>A0ABQ8NT66_PYRGI</name>
<dbReference type="InterPro" id="IPR058706">
    <property type="entry name" value="zf-C2H2_AHC1-like"/>
</dbReference>
<reference evidence="3" key="1">
    <citation type="submission" date="2021-01" db="EMBL/GenBank/DDBJ databases">
        <title>Deciphering the adaptive evolutionary patterns associated with biogeogrpahic diversity in the finger millet blast pathogen Magnaporthe oryzae in Eastern Africa.</title>
        <authorList>
            <person name="Onyema G."/>
            <person name="Shittu T.A."/>
            <person name="Dodsworth S."/>
            <person name="Devilliers S."/>
            <person name="Muthumeenakshi S."/>
            <person name="Sreenivasaprasad S."/>
        </authorList>
    </citation>
    <scope>NUCLEOTIDE SEQUENCE</scope>
    <source>
        <strain evidence="3">D15/s37</strain>
    </source>
</reference>
<comment type="caution">
    <text evidence="3">The sequence shown here is derived from an EMBL/GenBank/DDBJ whole genome shotgun (WGS) entry which is preliminary data.</text>
</comment>
<proteinExistence type="predicted"/>
<feature type="compositionally biased region" description="Acidic residues" evidence="1">
    <location>
        <begin position="575"/>
        <end position="586"/>
    </location>
</feature>
<evidence type="ECO:0000313" key="3">
    <source>
        <dbReference type="EMBL" id="KAI6301693.1"/>
    </source>
</evidence>
<organism evidence="3 4">
    <name type="scientific">Pyricularia grisea</name>
    <name type="common">Crabgrass-specific blast fungus</name>
    <name type="synonym">Magnaporthe grisea</name>
    <dbReference type="NCBI Taxonomy" id="148305"/>
    <lineage>
        <taxon>Eukaryota</taxon>
        <taxon>Fungi</taxon>
        <taxon>Dikarya</taxon>
        <taxon>Ascomycota</taxon>
        <taxon>Pezizomycotina</taxon>
        <taxon>Sordariomycetes</taxon>
        <taxon>Sordariomycetidae</taxon>
        <taxon>Magnaporthales</taxon>
        <taxon>Pyriculariaceae</taxon>
        <taxon>Pyricularia</taxon>
    </lineage>
</organism>
<protein>
    <recommendedName>
        <fullName evidence="2">AHC1-like C2H2 zinc-finger domain-containing protein</fullName>
    </recommendedName>
</protein>
<feature type="region of interest" description="Disordered" evidence="1">
    <location>
        <begin position="228"/>
        <end position="259"/>
    </location>
</feature>
<feature type="compositionally biased region" description="Polar residues" evidence="1">
    <location>
        <begin position="561"/>
        <end position="570"/>
    </location>
</feature>
<feature type="compositionally biased region" description="Polar residues" evidence="1">
    <location>
        <begin position="230"/>
        <end position="245"/>
    </location>
</feature>
<feature type="compositionally biased region" description="Low complexity" evidence="1">
    <location>
        <begin position="348"/>
        <end position="362"/>
    </location>
</feature>
<feature type="domain" description="AHC1-like C2H2 zinc-finger" evidence="2">
    <location>
        <begin position="278"/>
        <end position="327"/>
    </location>
</feature>
<keyword evidence="4" id="KW-1185">Reference proteome</keyword>
<dbReference type="Proteomes" id="UP001059893">
    <property type="component" value="Unassembled WGS sequence"/>
</dbReference>
<evidence type="ECO:0000256" key="1">
    <source>
        <dbReference type="SAM" id="MobiDB-lite"/>
    </source>
</evidence>
<evidence type="ECO:0000313" key="4">
    <source>
        <dbReference type="Proteomes" id="UP001059893"/>
    </source>
</evidence>
<dbReference type="EMBL" id="JABSND010000034">
    <property type="protein sequence ID" value="KAI6301693.1"/>
    <property type="molecule type" value="Genomic_DNA"/>
</dbReference>
<sequence>MFAFWTKDSRGSEKTVDATLPMPLFAKPVQAYLDSTAAPKAFRSPEKLKRKISSVDISPLAFPNKRTKIESRDITPPADDVGAPCEAPEPAVAGIPAVAGGVTDQPSPDTRQVQGVIQFQLSLEILNKHNELRLIDQELAKCQIALEQLRRCHLIPYPVTCPTPEQMLDISSGKGPAMRKRPGEPVPEWAAPYGVVDGPYARHYAKWLIPDPKFDGLLPAWQGLGGQASAPVSATEGRTTRNSVGESVAPGNSRGARASAGSKLHSLNTGYAQPKQKAPCVLKRSDGKTVKLVCVDCHRENFSSTQGFINHCRIAHKRDYKSHEEAAVHCGHPIEVDEVAGSGVTGGLAATGSSAGPSAASATEDRVVGAGPSPAVPASGLVHTFARTDMSEQEAFASLETRLDAALKSYTERKLPLPVPQASSTKTEHRSTGSSSVSAPEAPHLSRLLMRKELSIDLGLHVADAKTKEDISDMYMADDDEDSEEGEEAAKTQFGPAVSRTPGVMRMPARAPAASATAPCANGAKGCSTHMTLDTPIATPTTEVSQPAVLFDDDMDVELSPNTLVSNNAPSLVSDDSEYDDSDDGSSSDVSDSMDQDSVTEIKLEDEHDLAARVIGKGSSAVNLKKEEARHVTFVSPVRGAGKEGRRRKNSSRQQSRVQGDARDVLP</sequence>
<feature type="region of interest" description="Disordered" evidence="1">
    <location>
        <begin position="414"/>
        <end position="441"/>
    </location>
</feature>